<accession>A0A4Q9KPE8</accession>
<evidence type="ECO:0000313" key="2">
    <source>
        <dbReference type="EMBL" id="TBT96472.1"/>
    </source>
</evidence>
<evidence type="ECO:0000256" key="1">
    <source>
        <dbReference type="SAM" id="Phobius"/>
    </source>
</evidence>
<evidence type="ECO:0000313" key="3">
    <source>
        <dbReference type="Proteomes" id="UP000293045"/>
    </source>
</evidence>
<keyword evidence="1" id="KW-0472">Membrane</keyword>
<comment type="caution">
    <text evidence="2">The sequence shown here is derived from an EMBL/GenBank/DDBJ whole genome shotgun (WGS) entry which is preliminary data.</text>
</comment>
<dbReference type="AlphaFoldDB" id="A0A4Q9KPE8"/>
<keyword evidence="1" id="KW-0812">Transmembrane</keyword>
<protein>
    <submittedName>
        <fullName evidence="2">Uncharacterized protein</fullName>
    </submittedName>
</protein>
<dbReference type="EMBL" id="PIXR01003825">
    <property type="protein sequence ID" value="TBT96472.1"/>
    <property type="molecule type" value="Genomic_DNA"/>
</dbReference>
<reference evidence="2 3" key="1">
    <citation type="submission" date="2017-12" db="EMBL/GenBank/DDBJ databases">
        <authorList>
            <person name="Pombert J.-F."/>
            <person name="Haag K.L."/>
            <person name="Ebert D."/>
        </authorList>
    </citation>
    <scope>NUCLEOTIDE SEQUENCE [LARGE SCALE GENOMIC DNA]</scope>
    <source>
        <strain evidence="2">IL-BN-2</strain>
    </source>
</reference>
<dbReference type="VEuPathDB" id="MicrosporidiaDB:CWI36_2775p0010"/>
<gene>
    <name evidence="2" type="ORF">CWI39_3825p0010</name>
</gene>
<feature type="non-terminal residue" evidence="2">
    <location>
        <position position="130"/>
    </location>
</feature>
<feature type="transmembrane region" description="Helical" evidence="1">
    <location>
        <begin position="9"/>
        <end position="31"/>
    </location>
</feature>
<dbReference type="Proteomes" id="UP000293045">
    <property type="component" value="Unassembled WGS sequence"/>
</dbReference>
<keyword evidence="1" id="KW-1133">Transmembrane helix</keyword>
<dbReference type="VEuPathDB" id="MicrosporidiaDB:CWI39_3825p0010"/>
<name>A0A4Q9KPE8_9MICR</name>
<organism evidence="2 3">
    <name type="scientific">Hamiltosporidium magnivora</name>
    <dbReference type="NCBI Taxonomy" id="148818"/>
    <lineage>
        <taxon>Eukaryota</taxon>
        <taxon>Fungi</taxon>
        <taxon>Fungi incertae sedis</taxon>
        <taxon>Microsporidia</taxon>
        <taxon>Dubosqiidae</taxon>
        <taxon>Hamiltosporidium</taxon>
    </lineage>
</organism>
<proteinExistence type="predicted"/>
<sequence>MSYCNSFSLIFYLFTTCVLIASLTSVSFYIINEENSISNLIESAHTIENMFINENIEYFNKNNKITLFQNNILSHERKFGTTKYYNPDIIALPYTKNMLLNSTLLKSLFDREKTTFRVFIKNISSSNFLL</sequence>